<dbReference type="AlphaFoldDB" id="A0A6H9YXA8"/>
<keyword evidence="2" id="KW-1185">Reference proteome</keyword>
<accession>A0A6H9YXA8</accession>
<dbReference type="OrthoDB" id="3207839at2"/>
<reference evidence="1 2" key="1">
    <citation type="submission" date="2019-09" db="EMBL/GenBank/DDBJ databases">
        <title>Actinomadura physcomitrii sp. nov., a novel actinomycete isolated from moss [Physcomitrium sphaericum (Ludw) Fuernr].</title>
        <authorList>
            <person name="Zhuang X."/>
            <person name="Liu C."/>
        </authorList>
    </citation>
    <scope>NUCLEOTIDE SEQUENCE [LARGE SCALE GENOMIC DNA]</scope>
    <source>
        <strain evidence="1 2">HMC1</strain>
    </source>
</reference>
<name>A0A6H9YXA8_9ACTN</name>
<dbReference type="PANTHER" id="PTHR34613:SF1">
    <property type="entry name" value="SLL6017 PROTEIN"/>
    <property type="match status" value="1"/>
</dbReference>
<evidence type="ECO:0000313" key="2">
    <source>
        <dbReference type="Proteomes" id="UP000468735"/>
    </source>
</evidence>
<protein>
    <submittedName>
        <fullName evidence="1">Uncharacterized protein</fullName>
    </submittedName>
</protein>
<organism evidence="1 2">
    <name type="scientific">Actinomadura rudentiformis</name>
    <dbReference type="NCBI Taxonomy" id="359158"/>
    <lineage>
        <taxon>Bacteria</taxon>
        <taxon>Bacillati</taxon>
        <taxon>Actinomycetota</taxon>
        <taxon>Actinomycetes</taxon>
        <taxon>Streptosporangiales</taxon>
        <taxon>Thermomonosporaceae</taxon>
        <taxon>Actinomadura</taxon>
    </lineage>
</organism>
<proteinExistence type="predicted"/>
<dbReference type="Proteomes" id="UP000468735">
    <property type="component" value="Unassembled WGS sequence"/>
</dbReference>
<dbReference type="PANTHER" id="PTHR34613">
    <property type="entry name" value="SLL0800 PROTEIN"/>
    <property type="match status" value="1"/>
</dbReference>
<comment type="caution">
    <text evidence="1">The sequence shown here is derived from an EMBL/GenBank/DDBJ whole genome shotgun (WGS) entry which is preliminary data.</text>
</comment>
<evidence type="ECO:0000313" key="1">
    <source>
        <dbReference type="EMBL" id="KAB2348621.1"/>
    </source>
</evidence>
<gene>
    <name evidence="1" type="ORF">F8566_17190</name>
</gene>
<sequence>MDRTFNTRPSSDLQADKVVALGPPQDPMHAIIVEFQQVWDARKRDQLPRYAAALWLKLQRPVSLLVICPKAGVATRYAEPIHTKLPGYVCHPLVLGPAQIPVFTDPSEVAAHPELATLGIAVHDPDEKVVKAFAKGLENNKHAERYYEHAHDMATPQVKRLLEEIMKSSPWIVSTPFAKEHYGRGVEEGEVKGERRALLTVLNARGLEVSAAERERITSCSDVEQLQEWVRRAATVEATADVFT</sequence>
<dbReference type="EMBL" id="WBMT01000007">
    <property type="protein sequence ID" value="KAB2348621.1"/>
    <property type="molecule type" value="Genomic_DNA"/>
</dbReference>